<feature type="domain" description="DUF1023" evidence="1">
    <location>
        <begin position="309"/>
        <end position="486"/>
    </location>
</feature>
<reference evidence="2 3" key="1">
    <citation type="submission" date="2019-03" db="EMBL/GenBank/DDBJ databases">
        <title>Three New Species of Nocardioides, Nocardioides euryhalodurans sp. nov., Nocardioides seonyuensis sp. nov. and Nocardioides eburneoflavus sp. nov. Iolated from Soil.</title>
        <authorList>
            <person name="Roh S.G."/>
            <person name="Lee C."/>
            <person name="Kim M.-K."/>
            <person name="Kim S.B."/>
        </authorList>
    </citation>
    <scope>NUCLEOTIDE SEQUENCE [LARGE SCALE GENOMIC DNA]</scope>
    <source>
        <strain evidence="2 3">MMS17-SY207-3</strain>
    </source>
</reference>
<dbReference type="RefSeq" id="WP_135268669.1">
    <property type="nucleotide sequence ID" value="NZ_CP038436.1"/>
</dbReference>
<dbReference type="KEGG" id="nsn:EXE58_15260"/>
<dbReference type="InterPro" id="IPR010427">
    <property type="entry name" value="DUF1023"/>
</dbReference>
<dbReference type="AlphaFoldDB" id="A0A4P7IH46"/>
<dbReference type="OrthoDB" id="3259161at2"/>
<keyword evidence="3" id="KW-1185">Reference proteome</keyword>
<protein>
    <recommendedName>
        <fullName evidence="1">DUF1023 domain-containing protein</fullName>
    </recommendedName>
</protein>
<gene>
    <name evidence="2" type="ORF">EXE58_15260</name>
</gene>
<evidence type="ECO:0000313" key="2">
    <source>
        <dbReference type="EMBL" id="QBX56684.1"/>
    </source>
</evidence>
<proteinExistence type="predicted"/>
<name>A0A4P7IH46_9ACTN</name>
<accession>A0A4P7IH46</accession>
<dbReference type="Proteomes" id="UP000294853">
    <property type="component" value="Chromosome"/>
</dbReference>
<sequence length="617" mass="64691">MTAIDVPAARSAAPEPEVQPGASAVLVDLRAAAAGADDVASWARAHGAPDDWSGDAAEAAGHAVTRFADDTAAVAAALEKASLAVDAYLTSMAQRRLEHVDLMERRRSLNDDRQELVGRISGATEADVPQLRADAAGLAGRMTAFDADLQAWHDRIRRDEDTCMAALRSVDTVAEGERAATGALVDTAALVERLERLGNDTDAVLAWWNRLSDAQRNALLVSDPDLIGNTHGIPTGDRDEANRASVQRDLELLLGREEAGEELSPEDARWLENARSVEQAIANAERLPYSELDLEVFVMAYQPHAFGGDGVAAVAFGNPDTADHTAVYVPGIMNDGTTIDENSLDALALHNQASAGGSSVATIAWIGYDSPNWNPDGSVLGYGESALDAGHTVTEANAEHGGRLLSQFVDGLNSTHQGGADASHLTVIGHSYGSTTSAHGAADGMDADTLVLIGSPGAGGGVAHVSDLGMHEGQVFVGSAAHDPVTWLGGKDGVLPGTWDDGIGLGEDPSQADFGAHNFEVDPGAAFEGPDGLVEVGLLDNHVSYFEETNPALANMADIVTGQGEDVADTGGRDQDARDHLYDWLGEEAVRQGEQAYDDIIAPVVETFDDLWPGSWP</sequence>
<dbReference type="EMBL" id="CP038436">
    <property type="protein sequence ID" value="QBX56684.1"/>
    <property type="molecule type" value="Genomic_DNA"/>
</dbReference>
<organism evidence="2 3">
    <name type="scientific">Nocardioides seonyuensis</name>
    <dbReference type="NCBI Taxonomy" id="2518371"/>
    <lineage>
        <taxon>Bacteria</taxon>
        <taxon>Bacillati</taxon>
        <taxon>Actinomycetota</taxon>
        <taxon>Actinomycetes</taxon>
        <taxon>Propionibacteriales</taxon>
        <taxon>Nocardioidaceae</taxon>
        <taxon>Nocardioides</taxon>
    </lineage>
</organism>
<dbReference type="Pfam" id="PF06259">
    <property type="entry name" value="Abhydrolase_8"/>
    <property type="match status" value="1"/>
</dbReference>
<evidence type="ECO:0000259" key="1">
    <source>
        <dbReference type="Pfam" id="PF06259"/>
    </source>
</evidence>
<evidence type="ECO:0000313" key="3">
    <source>
        <dbReference type="Proteomes" id="UP000294853"/>
    </source>
</evidence>